<dbReference type="EMBL" id="BQKE01000001">
    <property type="protein sequence ID" value="GJM60499.1"/>
    <property type="molecule type" value="Genomic_DNA"/>
</dbReference>
<keyword evidence="2" id="KW-1185">Reference proteome</keyword>
<dbReference type="AlphaFoldDB" id="A0AAN4VWF7"/>
<proteinExistence type="predicted"/>
<reference evidence="1 2" key="1">
    <citation type="submission" date="2021-12" db="EMBL/GenBank/DDBJ databases">
        <title>Genome sequencing of bacteria with rrn-lacking chromosome and rrn-plasmid.</title>
        <authorList>
            <person name="Anda M."/>
            <person name="Iwasaki W."/>
        </authorList>
    </citation>
    <scope>NUCLEOTIDE SEQUENCE [LARGE SCALE GENOMIC DNA]</scope>
    <source>
        <strain evidence="1 2">NBRC 15940</strain>
    </source>
</reference>
<sequence>MGNRSKVYTLTLISALVLWGCSEFQGEGPRMESFMDNWDWGEMVATVDWGFNFERNSIEVKSAQDIQDFITEVEQEMLTEVGDERLYGVHAQFDGEKLTYFLITDPNDARLSVEEKKAFTLDQDKSPFELLIKCDQS</sequence>
<accession>A0AAN4VWF7</accession>
<protein>
    <submittedName>
        <fullName evidence="1">Uncharacterized protein</fullName>
    </submittedName>
</protein>
<organism evidence="1 2">
    <name type="scientific">Persicobacter diffluens</name>
    <dbReference type="NCBI Taxonomy" id="981"/>
    <lineage>
        <taxon>Bacteria</taxon>
        <taxon>Pseudomonadati</taxon>
        <taxon>Bacteroidota</taxon>
        <taxon>Cytophagia</taxon>
        <taxon>Cytophagales</taxon>
        <taxon>Persicobacteraceae</taxon>
        <taxon>Persicobacter</taxon>
    </lineage>
</organism>
<evidence type="ECO:0000313" key="2">
    <source>
        <dbReference type="Proteomes" id="UP001310022"/>
    </source>
</evidence>
<evidence type="ECO:0000313" key="1">
    <source>
        <dbReference type="EMBL" id="GJM60499.1"/>
    </source>
</evidence>
<dbReference type="Proteomes" id="UP001310022">
    <property type="component" value="Unassembled WGS sequence"/>
</dbReference>
<gene>
    <name evidence="1" type="ORF">PEDI_10510</name>
</gene>
<name>A0AAN4VWF7_9BACT</name>
<dbReference type="RefSeq" id="WP_338236233.1">
    <property type="nucleotide sequence ID" value="NZ_BQKE01000001.1"/>
</dbReference>
<comment type="caution">
    <text evidence="1">The sequence shown here is derived from an EMBL/GenBank/DDBJ whole genome shotgun (WGS) entry which is preliminary data.</text>
</comment>